<dbReference type="Proteomes" id="UP000006512">
    <property type="component" value="Unassembled WGS sequence"/>
</dbReference>
<dbReference type="InterPro" id="IPR001345">
    <property type="entry name" value="PG/BPGM_mutase_AS"/>
</dbReference>
<accession>F4QSQ6</accession>
<feature type="active site" description="Tele-phosphohistidine intermediate" evidence="1">
    <location>
        <position position="9"/>
    </location>
</feature>
<feature type="binding site" evidence="2">
    <location>
        <begin position="8"/>
        <end position="15"/>
    </location>
    <ligand>
        <name>substrate</name>
    </ligand>
</feature>
<sequence>MSAFYVLRHGQTDWNLNLRLQGSTDIPLNDRGRDQARVAAGVLVDQGITRIVASPLSRALETAHIVGERLGLEPFVDARLIERNFGLFEGMTIDEVHQHRDEMRDHMNPLADLDGKHYPHNAEPLGEVIDRVFSCVNDHRGSGETCLYVFHGIPFRAVTRKFLNEMFSSPNASPVRFEPDGDLWRMVPLDPDNAPIAQIYNAQTTMGRI</sequence>
<feature type="active site" description="Proton donor/acceptor" evidence="1">
    <location>
        <position position="82"/>
    </location>
</feature>
<dbReference type="eggNOG" id="COG0406">
    <property type="taxonomic scope" value="Bacteria"/>
</dbReference>
<dbReference type="HOGENOM" id="CLU_033323_9_4_5"/>
<gene>
    <name evidence="3" type="ORF">ABI_41990</name>
</gene>
<evidence type="ECO:0000256" key="1">
    <source>
        <dbReference type="PIRSR" id="PIRSR613078-1"/>
    </source>
</evidence>
<evidence type="ECO:0000313" key="4">
    <source>
        <dbReference type="Proteomes" id="UP000006512"/>
    </source>
</evidence>
<dbReference type="AlphaFoldDB" id="F4QSQ6"/>
<dbReference type="STRING" id="715226.ABI_41990"/>
<protein>
    <submittedName>
        <fullName evidence="3">Phosphoglycerate mutase family protein</fullName>
    </submittedName>
</protein>
<dbReference type="EMBL" id="GL883080">
    <property type="protein sequence ID" value="EGF89776.1"/>
    <property type="molecule type" value="Genomic_DNA"/>
</dbReference>
<feature type="binding site" evidence="2">
    <location>
        <position position="58"/>
    </location>
    <ligand>
        <name>substrate</name>
    </ligand>
</feature>
<dbReference type="InterPro" id="IPR029033">
    <property type="entry name" value="His_PPase_superfam"/>
</dbReference>
<evidence type="ECO:0000256" key="2">
    <source>
        <dbReference type="PIRSR" id="PIRSR613078-2"/>
    </source>
</evidence>
<dbReference type="InterPro" id="IPR050275">
    <property type="entry name" value="PGM_Phosphatase"/>
</dbReference>
<dbReference type="Gene3D" id="3.40.50.1240">
    <property type="entry name" value="Phosphoglycerate mutase-like"/>
    <property type="match status" value="1"/>
</dbReference>
<dbReference type="GO" id="GO:0005737">
    <property type="term" value="C:cytoplasm"/>
    <property type="evidence" value="ECO:0007669"/>
    <property type="project" value="TreeGrafter"/>
</dbReference>
<dbReference type="GO" id="GO:0016791">
    <property type="term" value="F:phosphatase activity"/>
    <property type="evidence" value="ECO:0007669"/>
    <property type="project" value="TreeGrafter"/>
</dbReference>
<proteinExistence type="predicted"/>
<dbReference type="SMART" id="SM00855">
    <property type="entry name" value="PGAM"/>
    <property type="match status" value="1"/>
</dbReference>
<name>F4QSQ6_9CAUL</name>
<dbReference type="SUPFAM" id="SSF53254">
    <property type="entry name" value="Phosphoglycerate mutase-like"/>
    <property type="match status" value="1"/>
</dbReference>
<dbReference type="PROSITE" id="PS00175">
    <property type="entry name" value="PG_MUTASE"/>
    <property type="match status" value="1"/>
</dbReference>
<keyword evidence="4" id="KW-1185">Reference proteome</keyword>
<dbReference type="InterPro" id="IPR013078">
    <property type="entry name" value="His_Pase_superF_clade-1"/>
</dbReference>
<evidence type="ECO:0000313" key="3">
    <source>
        <dbReference type="EMBL" id="EGF89776.1"/>
    </source>
</evidence>
<dbReference type="CDD" id="cd07067">
    <property type="entry name" value="HP_PGM_like"/>
    <property type="match status" value="1"/>
</dbReference>
<dbReference type="PANTHER" id="PTHR48100">
    <property type="entry name" value="BROAD-SPECIFICITY PHOSPHATASE YOR283W-RELATED"/>
    <property type="match status" value="1"/>
</dbReference>
<dbReference type="Pfam" id="PF00300">
    <property type="entry name" value="His_Phos_1"/>
    <property type="match status" value="1"/>
</dbReference>
<organism evidence="3 4">
    <name type="scientific">Asticcacaulis biprosthecium C19</name>
    <dbReference type="NCBI Taxonomy" id="715226"/>
    <lineage>
        <taxon>Bacteria</taxon>
        <taxon>Pseudomonadati</taxon>
        <taxon>Pseudomonadota</taxon>
        <taxon>Alphaproteobacteria</taxon>
        <taxon>Caulobacterales</taxon>
        <taxon>Caulobacteraceae</taxon>
        <taxon>Asticcacaulis</taxon>
    </lineage>
</organism>
<reference evidence="4" key="1">
    <citation type="submission" date="2011-03" db="EMBL/GenBank/DDBJ databases">
        <title>Draft genome sequence of Brevundimonas diminuta.</title>
        <authorList>
            <person name="Brown P.J.B."/>
            <person name="Buechlein A."/>
            <person name="Hemmerich C."/>
            <person name="Brun Y.V."/>
        </authorList>
    </citation>
    <scope>NUCLEOTIDE SEQUENCE [LARGE SCALE GENOMIC DNA]</scope>
    <source>
        <strain evidence="4">C19</strain>
    </source>
</reference>
<dbReference type="RefSeq" id="WP_006274972.1">
    <property type="nucleotide sequence ID" value="NZ_GL883080.1"/>
</dbReference>
<dbReference type="PANTHER" id="PTHR48100:SF62">
    <property type="entry name" value="GLUCOSYL-3-PHOSPHOGLYCERATE PHOSPHATASE"/>
    <property type="match status" value="1"/>
</dbReference>